<sequence>MPNSLMLATTTPTTTAKADTSQRDQRDSKGSMNFQDVLNQEATPSETETEIEIEETSGIAPEPEVELVDVEVAPSEQLDLMAGARADQPMRSVEGTNIMSPDPNHAPEIGTLNPAPLNSTDISLEIAPDKDQQQGLVKVDLSIPTGSRHPTPVLATDKGVHPQMSAKIRPEIGAPEGKAPAQQTLSAAPDARPAVTPPAKEMAQTDGLQPSVTLPGPRPKPQLPERGPTVAQIQLMASAKSTETEKTAPVPEAEGLFAARDEPTLQSARDTAPQLNATTATARTEVARAIANQMATAIHSRPGSGVVEIALNPEELGRVSIVLNSREDGLHLTIAAERPETLDLMRRHIADLTAEFQKLGYGELSFDLGTSPNPHHDDTDARAGSFFEPASDEHDTQTAPALQRTAPGRGIDMRL</sequence>
<evidence type="ECO:0000313" key="4">
    <source>
        <dbReference type="Proteomes" id="UP000630805"/>
    </source>
</evidence>
<dbReference type="EMBL" id="JABXWT010000013">
    <property type="protein sequence ID" value="NVO57666.1"/>
    <property type="molecule type" value="Genomic_DNA"/>
</dbReference>
<keyword evidence="3" id="KW-0282">Flagellum</keyword>
<feature type="compositionally biased region" description="Basic and acidic residues" evidence="1">
    <location>
        <begin position="20"/>
        <end position="29"/>
    </location>
</feature>
<feature type="region of interest" description="Disordered" evidence="1">
    <location>
        <begin position="369"/>
        <end position="415"/>
    </location>
</feature>
<feature type="region of interest" description="Disordered" evidence="1">
    <location>
        <begin position="93"/>
        <end position="117"/>
    </location>
</feature>
<feature type="region of interest" description="Disordered" evidence="1">
    <location>
        <begin position="1"/>
        <end position="63"/>
    </location>
</feature>
<reference evidence="3 4" key="1">
    <citation type="submission" date="2020-06" db="EMBL/GenBank/DDBJ databases">
        <authorList>
            <person name="Cao W.R."/>
        </authorList>
    </citation>
    <scope>NUCLEOTIDE SEQUENCE [LARGE SCALE GENOMIC DNA]</scope>
    <source>
        <strain evidence="3 4">B1Z28</strain>
    </source>
</reference>
<name>A0ABX2PWE8_9RHOB</name>
<keyword evidence="3" id="KW-0966">Cell projection</keyword>
<dbReference type="Gene3D" id="3.30.750.140">
    <property type="match status" value="1"/>
</dbReference>
<dbReference type="Proteomes" id="UP000630805">
    <property type="component" value="Unassembled WGS sequence"/>
</dbReference>
<dbReference type="CDD" id="cd17470">
    <property type="entry name" value="T3SS_Flik_C"/>
    <property type="match status" value="1"/>
</dbReference>
<keyword evidence="3" id="KW-0969">Cilium</keyword>
<dbReference type="InterPro" id="IPR038610">
    <property type="entry name" value="FliK-like_C_sf"/>
</dbReference>
<evidence type="ECO:0000259" key="2">
    <source>
        <dbReference type="Pfam" id="PF02120"/>
    </source>
</evidence>
<dbReference type="Pfam" id="PF02120">
    <property type="entry name" value="Flg_hook"/>
    <property type="match status" value="1"/>
</dbReference>
<accession>A0ABX2PWE8</accession>
<feature type="compositionally biased region" description="Low complexity" evidence="1">
    <location>
        <begin position="8"/>
        <end position="19"/>
    </location>
</feature>
<feature type="compositionally biased region" description="Polar residues" evidence="1">
    <location>
        <begin position="30"/>
        <end position="45"/>
    </location>
</feature>
<evidence type="ECO:0000256" key="1">
    <source>
        <dbReference type="SAM" id="MobiDB-lite"/>
    </source>
</evidence>
<gene>
    <name evidence="3" type="ORF">HW561_17860</name>
</gene>
<proteinExistence type="predicted"/>
<protein>
    <submittedName>
        <fullName evidence="3">Flagellar hook-length control protein FliK</fullName>
    </submittedName>
</protein>
<feature type="region of interest" description="Disordered" evidence="1">
    <location>
        <begin position="174"/>
        <end position="226"/>
    </location>
</feature>
<keyword evidence="4" id="KW-1185">Reference proteome</keyword>
<evidence type="ECO:0000313" key="3">
    <source>
        <dbReference type="EMBL" id="NVO57666.1"/>
    </source>
</evidence>
<feature type="domain" description="Flagellar hook-length control protein-like C-terminal" evidence="2">
    <location>
        <begin position="300"/>
        <end position="373"/>
    </location>
</feature>
<organism evidence="3 4">
    <name type="scientific">Ruegeria haliotis</name>
    <dbReference type="NCBI Taxonomy" id="2747601"/>
    <lineage>
        <taxon>Bacteria</taxon>
        <taxon>Pseudomonadati</taxon>
        <taxon>Pseudomonadota</taxon>
        <taxon>Alphaproteobacteria</taxon>
        <taxon>Rhodobacterales</taxon>
        <taxon>Roseobacteraceae</taxon>
        <taxon>Ruegeria</taxon>
    </lineage>
</organism>
<dbReference type="RefSeq" id="WP_176866728.1">
    <property type="nucleotide sequence ID" value="NZ_JABXWT010000013.1"/>
</dbReference>
<comment type="caution">
    <text evidence="3">The sequence shown here is derived from an EMBL/GenBank/DDBJ whole genome shotgun (WGS) entry which is preliminary data.</text>
</comment>
<dbReference type="InterPro" id="IPR021136">
    <property type="entry name" value="Flagellar_hook_control-like_C"/>
</dbReference>